<keyword evidence="2" id="KW-1185">Reference proteome</keyword>
<protein>
    <submittedName>
        <fullName evidence="1">Uncharacterized protein</fullName>
    </submittedName>
</protein>
<comment type="caution">
    <text evidence="1">The sequence shown here is derived from an EMBL/GenBank/DDBJ whole genome shotgun (WGS) entry which is preliminary data.</text>
</comment>
<sequence>MPPKGFQSILSALEPKIRVFHQNFELTKSGPCTEKIEKVLWGSFQWPTMQTGPFQCLQKFALGGTPPSPPIIGNSLSLVPLAVITNSYLAVLIVNSQWTPKRTVAAYFVEHRNSAEELETFHPIHPSMLESREPIIPPPSFADFGECVLDTSRRAMFDGVYEGELDSRNLIPPECLGSFPTQRWLDMDLEFKLRDEKHEEEKRCEELEARRIGADYDKWTNFSCRSTVAVPLPHTFTAPNDIKVVVSYDLSAVRQLVPASQFFEEELKIKRSCAFLYCAE</sequence>
<reference evidence="1" key="1">
    <citation type="submission" date="2023-03" db="EMBL/GenBank/DDBJ databases">
        <title>Massive genome expansion in bonnet fungi (Mycena s.s.) driven by repeated elements and novel gene families across ecological guilds.</title>
        <authorList>
            <consortium name="Lawrence Berkeley National Laboratory"/>
            <person name="Harder C.B."/>
            <person name="Miyauchi S."/>
            <person name="Viragh M."/>
            <person name="Kuo A."/>
            <person name="Thoen E."/>
            <person name="Andreopoulos B."/>
            <person name="Lu D."/>
            <person name="Skrede I."/>
            <person name="Drula E."/>
            <person name="Henrissat B."/>
            <person name="Morin E."/>
            <person name="Kohler A."/>
            <person name="Barry K."/>
            <person name="LaButti K."/>
            <person name="Morin E."/>
            <person name="Salamov A."/>
            <person name="Lipzen A."/>
            <person name="Mereny Z."/>
            <person name="Hegedus B."/>
            <person name="Baldrian P."/>
            <person name="Stursova M."/>
            <person name="Weitz H."/>
            <person name="Taylor A."/>
            <person name="Grigoriev I.V."/>
            <person name="Nagy L.G."/>
            <person name="Martin F."/>
            <person name="Kauserud H."/>
        </authorList>
    </citation>
    <scope>NUCLEOTIDE SEQUENCE</scope>
    <source>
        <strain evidence="1">9284</strain>
    </source>
</reference>
<dbReference type="EMBL" id="JARKIF010000001">
    <property type="protein sequence ID" value="KAJ7649628.1"/>
    <property type="molecule type" value="Genomic_DNA"/>
</dbReference>
<gene>
    <name evidence="1" type="ORF">FB45DRAFT_858650</name>
</gene>
<dbReference type="Proteomes" id="UP001221142">
    <property type="component" value="Unassembled WGS sequence"/>
</dbReference>
<name>A0AAD7CHQ1_9AGAR</name>
<evidence type="ECO:0000313" key="2">
    <source>
        <dbReference type="Proteomes" id="UP001221142"/>
    </source>
</evidence>
<organism evidence="1 2">
    <name type="scientific">Roridomyces roridus</name>
    <dbReference type="NCBI Taxonomy" id="1738132"/>
    <lineage>
        <taxon>Eukaryota</taxon>
        <taxon>Fungi</taxon>
        <taxon>Dikarya</taxon>
        <taxon>Basidiomycota</taxon>
        <taxon>Agaricomycotina</taxon>
        <taxon>Agaricomycetes</taxon>
        <taxon>Agaricomycetidae</taxon>
        <taxon>Agaricales</taxon>
        <taxon>Marasmiineae</taxon>
        <taxon>Mycenaceae</taxon>
        <taxon>Roridomyces</taxon>
    </lineage>
</organism>
<evidence type="ECO:0000313" key="1">
    <source>
        <dbReference type="EMBL" id="KAJ7649628.1"/>
    </source>
</evidence>
<proteinExistence type="predicted"/>
<dbReference type="AlphaFoldDB" id="A0AAD7CHQ1"/>
<accession>A0AAD7CHQ1</accession>